<protein>
    <submittedName>
        <fullName evidence="6">Uncharacterized protein</fullName>
    </submittedName>
</protein>
<accession>A0AAD7ULI5</accession>
<feature type="transmembrane region" description="Helical" evidence="5">
    <location>
        <begin position="37"/>
        <end position="62"/>
    </location>
</feature>
<organism evidence="6 7">
    <name type="scientific">Chrysophaeum taylorii</name>
    <dbReference type="NCBI Taxonomy" id="2483200"/>
    <lineage>
        <taxon>Eukaryota</taxon>
        <taxon>Sar</taxon>
        <taxon>Stramenopiles</taxon>
        <taxon>Ochrophyta</taxon>
        <taxon>Pelagophyceae</taxon>
        <taxon>Pelagomonadales</taxon>
        <taxon>Pelagomonadaceae</taxon>
        <taxon>Chrysophaeum</taxon>
    </lineage>
</organism>
<reference evidence="6" key="1">
    <citation type="submission" date="2023-01" db="EMBL/GenBank/DDBJ databases">
        <title>Metagenome sequencing of chrysophaentin producing Chrysophaeum taylorii.</title>
        <authorList>
            <person name="Davison J."/>
            <person name="Bewley C."/>
        </authorList>
    </citation>
    <scope>NUCLEOTIDE SEQUENCE</scope>
    <source>
        <strain evidence="6">NIES-1699</strain>
    </source>
</reference>
<feature type="transmembrane region" description="Helical" evidence="5">
    <location>
        <begin position="255"/>
        <end position="276"/>
    </location>
</feature>
<name>A0AAD7ULI5_9STRA</name>
<evidence type="ECO:0000313" key="7">
    <source>
        <dbReference type="Proteomes" id="UP001230188"/>
    </source>
</evidence>
<dbReference type="PANTHER" id="PTHR10231">
    <property type="entry name" value="NUCLEOTIDE-SUGAR TRANSMEMBRANE TRANSPORTER"/>
    <property type="match status" value="1"/>
</dbReference>
<dbReference type="EMBL" id="JAQMWT010000081">
    <property type="protein sequence ID" value="KAJ8611137.1"/>
    <property type="molecule type" value="Genomic_DNA"/>
</dbReference>
<feature type="transmembrane region" description="Helical" evidence="5">
    <location>
        <begin position="219"/>
        <end position="243"/>
    </location>
</feature>
<keyword evidence="4 5" id="KW-0472">Membrane</keyword>
<comment type="caution">
    <text evidence="6">The sequence shown here is derived from an EMBL/GenBank/DDBJ whole genome shotgun (WGS) entry which is preliminary data.</text>
</comment>
<evidence type="ECO:0000313" key="6">
    <source>
        <dbReference type="EMBL" id="KAJ8611137.1"/>
    </source>
</evidence>
<dbReference type="InterPro" id="IPR037185">
    <property type="entry name" value="EmrE-like"/>
</dbReference>
<dbReference type="InterPro" id="IPR007271">
    <property type="entry name" value="Nuc_sug_transpt"/>
</dbReference>
<evidence type="ECO:0000256" key="3">
    <source>
        <dbReference type="ARBA" id="ARBA00022989"/>
    </source>
</evidence>
<dbReference type="AlphaFoldDB" id="A0AAD7ULI5"/>
<dbReference type="SUPFAM" id="SSF103481">
    <property type="entry name" value="Multidrug resistance efflux transporter EmrE"/>
    <property type="match status" value="1"/>
</dbReference>
<feature type="transmembrane region" description="Helical" evidence="5">
    <location>
        <begin position="101"/>
        <end position="122"/>
    </location>
</feature>
<feature type="transmembrane region" description="Helical" evidence="5">
    <location>
        <begin position="282"/>
        <end position="302"/>
    </location>
</feature>
<keyword evidence="7" id="KW-1185">Reference proteome</keyword>
<dbReference type="GO" id="GO:0015165">
    <property type="term" value="F:pyrimidine nucleotide-sugar transmembrane transporter activity"/>
    <property type="evidence" value="ECO:0007669"/>
    <property type="project" value="InterPro"/>
</dbReference>
<evidence type="ECO:0000256" key="5">
    <source>
        <dbReference type="SAM" id="Phobius"/>
    </source>
</evidence>
<feature type="transmembrane region" description="Helical" evidence="5">
    <location>
        <begin position="74"/>
        <end position="95"/>
    </location>
</feature>
<comment type="subcellular location">
    <subcellularLocation>
        <location evidence="1">Membrane</location>
        <topology evidence="1">Multi-pass membrane protein</topology>
    </subcellularLocation>
</comment>
<feature type="transmembrane region" description="Helical" evidence="5">
    <location>
        <begin position="190"/>
        <end position="207"/>
    </location>
</feature>
<sequence>MAFKTIDVGFLATALFFNTMTAPMVKLTQNDDGGYDFNKWCVYFFSELIKLAVALAWCVIYHKPSQLNIETGDFMQYAVPGFVFFAQNNLSFLALQHMDSSAFQLLMNTRIISVALLSVLLLRKPMNTIEWLAIVLLMVGAMQYQLSGCEHEGYRIDAEGLLVMLVIVLCAAGGNVYTQRVMQKKMDQPLMLQNSYLYLWGIFFNGINWSRSVRNGDVAFGTVGSVQVFSMVFYAVYGLSISIILKRFGAITRTFINTAAIVLTALVDVLFFRASISVLEMTTFVVISIAVFLHTVIAKQFVNPALPDANSKV</sequence>
<dbReference type="Pfam" id="PF04142">
    <property type="entry name" value="Nuc_sug_transp"/>
    <property type="match status" value="1"/>
</dbReference>
<gene>
    <name evidence="6" type="ORF">CTAYLR_003544</name>
</gene>
<evidence type="ECO:0000256" key="2">
    <source>
        <dbReference type="ARBA" id="ARBA00022692"/>
    </source>
</evidence>
<dbReference type="GO" id="GO:0000139">
    <property type="term" value="C:Golgi membrane"/>
    <property type="evidence" value="ECO:0007669"/>
    <property type="project" value="InterPro"/>
</dbReference>
<dbReference type="Proteomes" id="UP001230188">
    <property type="component" value="Unassembled WGS sequence"/>
</dbReference>
<keyword evidence="2 5" id="KW-0812">Transmembrane</keyword>
<proteinExistence type="predicted"/>
<keyword evidence="3 5" id="KW-1133">Transmembrane helix</keyword>
<evidence type="ECO:0000256" key="4">
    <source>
        <dbReference type="ARBA" id="ARBA00023136"/>
    </source>
</evidence>
<evidence type="ECO:0000256" key="1">
    <source>
        <dbReference type="ARBA" id="ARBA00004141"/>
    </source>
</evidence>
<feature type="transmembrane region" description="Helical" evidence="5">
    <location>
        <begin position="129"/>
        <end position="146"/>
    </location>
</feature>
<feature type="transmembrane region" description="Helical" evidence="5">
    <location>
        <begin position="158"/>
        <end position="178"/>
    </location>
</feature>